<keyword evidence="3" id="KW-1185">Reference proteome</keyword>
<gene>
    <name evidence="2" type="ORF">RIMI_LOCUS2400711</name>
</gene>
<feature type="compositionally biased region" description="Basic and acidic residues" evidence="1">
    <location>
        <begin position="1"/>
        <end position="15"/>
    </location>
</feature>
<dbReference type="Gene3D" id="1.10.10.10">
    <property type="entry name" value="Winged helix-like DNA-binding domain superfamily/Winged helix DNA-binding domain"/>
    <property type="match status" value="1"/>
</dbReference>
<reference evidence="2" key="1">
    <citation type="submission" date="2023-07" db="EMBL/GenBank/DDBJ databases">
        <authorList>
            <person name="Stuckert A."/>
        </authorList>
    </citation>
    <scope>NUCLEOTIDE SEQUENCE</scope>
</reference>
<comment type="caution">
    <text evidence="2">The sequence shown here is derived from an EMBL/GenBank/DDBJ whole genome shotgun (WGS) entry which is preliminary data.</text>
</comment>
<evidence type="ECO:0000313" key="2">
    <source>
        <dbReference type="EMBL" id="CAJ0925008.1"/>
    </source>
</evidence>
<name>A0ABN9KUV1_9NEOB</name>
<sequence length="176" mass="18586">MSPKQEMHKTNEERMGGNWSQLSGDRPSPPSSVSGDRPSPPSSVSGDRPSPPSSVSGDRPSPPSSVSGDRPSPPSSVSGDRPSPPSSVSGDRPSPPSSVSGDRPSPPSSVSGCSKHLGDPTPDLLCMRLVRILLSHVSPDRLDDMERLIVAMQDPDIGIKMRNQRLLITVIPHAMT</sequence>
<feature type="non-terminal residue" evidence="2">
    <location>
        <position position="176"/>
    </location>
</feature>
<evidence type="ECO:0000313" key="3">
    <source>
        <dbReference type="Proteomes" id="UP001176940"/>
    </source>
</evidence>
<organism evidence="2 3">
    <name type="scientific">Ranitomeya imitator</name>
    <name type="common">mimic poison frog</name>
    <dbReference type="NCBI Taxonomy" id="111125"/>
    <lineage>
        <taxon>Eukaryota</taxon>
        <taxon>Metazoa</taxon>
        <taxon>Chordata</taxon>
        <taxon>Craniata</taxon>
        <taxon>Vertebrata</taxon>
        <taxon>Euteleostomi</taxon>
        <taxon>Amphibia</taxon>
        <taxon>Batrachia</taxon>
        <taxon>Anura</taxon>
        <taxon>Neobatrachia</taxon>
        <taxon>Hyloidea</taxon>
        <taxon>Dendrobatidae</taxon>
        <taxon>Dendrobatinae</taxon>
        <taxon>Ranitomeya</taxon>
    </lineage>
</organism>
<dbReference type="EMBL" id="CAUEEQ010003336">
    <property type="protein sequence ID" value="CAJ0925008.1"/>
    <property type="molecule type" value="Genomic_DNA"/>
</dbReference>
<protein>
    <submittedName>
        <fullName evidence="2">Uncharacterized protein</fullName>
    </submittedName>
</protein>
<dbReference type="Proteomes" id="UP001176940">
    <property type="component" value="Unassembled WGS sequence"/>
</dbReference>
<feature type="region of interest" description="Disordered" evidence="1">
    <location>
        <begin position="1"/>
        <end position="117"/>
    </location>
</feature>
<dbReference type="InterPro" id="IPR036388">
    <property type="entry name" value="WH-like_DNA-bd_sf"/>
</dbReference>
<evidence type="ECO:0000256" key="1">
    <source>
        <dbReference type="SAM" id="MobiDB-lite"/>
    </source>
</evidence>
<accession>A0ABN9KUV1</accession>
<proteinExistence type="predicted"/>